<dbReference type="EMBL" id="CADCTO010000421">
    <property type="protein sequence ID" value="CAA9275415.1"/>
    <property type="molecule type" value="Genomic_DNA"/>
</dbReference>
<proteinExistence type="predicted"/>
<dbReference type="Pfam" id="PF05685">
    <property type="entry name" value="Uma2"/>
    <property type="match status" value="1"/>
</dbReference>
<dbReference type="SUPFAM" id="SSF52980">
    <property type="entry name" value="Restriction endonuclease-like"/>
    <property type="match status" value="1"/>
</dbReference>
<organism evidence="2">
    <name type="scientific">uncultured Armatimonadetes bacterium</name>
    <dbReference type="NCBI Taxonomy" id="157466"/>
    <lineage>
        <taxon>Bacteria</taxon>
        <taxon>Bacillati</taxon>
        <taxon>Armatimonadota</taxon>
        <taxon>environmental samples</taxon>
    </lineage>
</organism>
<feature type="domain" description="Putative restriction endonuclease" evidence="1">
    <location>
        <begin position="38"/>
        <end position="187"/>
    </location>
</feature>
<gene>
    <name evidence="2" type="ORF">AVDCRST_MAG63-3282</name>
</gene>
<dbReference type="InterPro" id="IPR012296">
    <property type="entry name" value="Nuclease_put_TT1808"/>
</dbReference>
<dbReference type="InterPro" id="IPR011335">
    <property type="entry name" value="Restrct_endonuc-II-like"/>
</dbReference>
<evidence type="ECO:0000313" key="2">
    <source>
        <dbReference type="EMBL" id="CAA9275415.1"/>
    </source>
</evidence>
<dbReference type="Gene3D" id="3.90.1570.10">
    <property type="entry name" value="tt1808, chain A"/>
    <property type="match status" value="1"/>
</dbReference>
<dbReference type="InterPro" id="IPR008538">
    <property type="entry name" value="Uma2"/>
</dbReference>
<dbReference type="PANTHER" id="PTHR35400:SF3">
    <property type="entry name" value="SLL1072 PROTEIN"/>
    <property type="match status" value="1"/>
</dbReference>
<protein>
    <recommendedName>
        <fullName evidence="1">Putative restriction endonuclease domain-containing protein</fullName>
    </recommendedName>
</protein>
<dbReference type="CDD" id="cd06260">
    <property type="entry name" value="DUF820-like"/>
    <property type="match status" value="1"/>
</dbReference>
<accession>A0A6J4JEX2</accession>
<sequence>MPQTLAVPVEDAHVAPANRKRFTRTECDFLERTGVLTERYELLNGEIIVNVGQNQPHAICVMRVILWLALVFGGDRILTQAPVEVAEADHAGNRPEPDVFVLEQPAAAYAQTPKGSDTRLVVEVADSTLRDDLQTKAALYARAGVPEYWVVDVPSRRLIAHLAPGPQGYTDVAAYAENETVAAQAAPGRPVRVAELLPPVQPSPAAGA</sequence>
<reference evidence="2" key="1">
    <citation type="submission" date="2020-02" db="EMBL/GenBank/DDBJ databases">
        <authorList>
            <person name="Meier V. D."/>
        </authorList>
    </citation>
    <scope>NUCLEOTIDE SEQUENCE</scope>
    <source>
        <strain evidence="2">AVDCRST_MAG63</strain>
    </source>
</reference>
<dbReference type="AlphaFoldDB" id="A0A6J4JEX2"/>
<dbReference type="PANTHER" id="PTHR35400">
    <property type="entry name" value="SLR1083 PROTEIN"/>
    <property type="match status" value="1"/>
</dbReference>
<name>A0A6J4JEX2_9BACT</name>
<evidence type="ECO:0000259" key="1">
    <source>
        <dbReference type="Pfam" id="PF05685"/>
    </source>
</evidence>